<reference evidence="3 4" key="1">
    <citation type="submission" date="2020-02" db="EMBL/GenBank/DDBJ databases">
        <title>complete genome sequence of Rhodobacteraceae bacterium.</title>
        <authorList>
            <person name="Park J."/>
            <person name="Kim Y.-S."/>
            <person name="Kim K.-H."/>
        </authorList>
    </citation>
    <scope>NUCLEOTIDE SEQUENCE [LARGE SCALE GENOMIC DNA]</scope>
    <source>
        <strain evidence="3 4">RR4-56</strain>
    </source>
</reference>
<gene>
    <name evidence="3" type="ORF">G5B40_11845</name>
</gene>
<feature type="domain" description="Cytochrome P460" evidence="2">
    <location>
        <begin position="39"/>
        <end position="172"/>
    </location>
</feature>
<accession>A0A7L5C0P4</accession>
<proteinExistence type="predicted"/>
<dbReference type="KEGG" id="hdh:G5B40_11845"/>
<dbReference type="AlphaFoldDB" id="A0A7L5C0P4"/>
<protein>
    <submittedName>
        <fullName evidence="3">Cytochrome P460 family protein</fullName>
    </submittedName>
</protein>
<dbReference type="CDD" id="cd20716">
    <property type="entry name" value="cyt_P460_fam"/>
    <property type="match status" value="1"/>
</dbReference>
<feature type="signal peptide" evidence="1">
    <location>
        <begin position="1"/>
        <end position="29"/>
    </location>
</feature>
<dbReference type="InterPro" id="IPR032033">
    <property type="entry name" value="Cytochrome_P460"/>
</dbReference>
<name>A0A7L5C0P4_9RHOB</name>
<evidence type="ECO:0000256" key="1">
    <source>
        <dbReference type="SAM" id="SignalP"/>
    </source>
</evidence>
<keyword evidence="1" id="KW-0732">Signal</keyword>
<dbReference type="Proteomes" id="UP000503336">
    <property type="component" value="Chromosome"/>
</dbReference>
<organism evidence="3 4">
    <name type="scientific">Pikeienuella piscinae</name>
    <dbReference type="NCBI Taxonomy" id="2748098"/>
    <lineage>
        <taxon>Bacteria</taxon>
        <taxon>Pseudomonadati</taxon>
        <taxon>Pseudomonadota</taxon>
        <taxon>Alphaproteobacteria</taxon>
        <taxon>Rhodobacterales</taxon>
        <taxon>Paracoccaceae</taxon>
        <taxon>Pikeienuella</taxon>
    </lineage>
</organism>
<evidence type="ECO:0000313" key="4">
    <source>
        <dbReference type="Proteomes" id="UP000503336"/>
    </source>
</evidence>
<dbReference type="RefSeq" id="WP_165098851.1">
    <property type="nucleotide sequence ID" value="NZ_CP049056.1"/>
</dbReference>
<keyword evidence="4" id="KW-1185">Reference proteome</keyword>
<dbReference type="Gene3D" id="3.50.70.20">
    <property type="entry name" value="Cytochrome P460"/>
    <property type="match status" value="1"/>
</dbReference>
<sequence length="183" mass="19637">MTGFTAHAVAALSFAIGMSAMIASVPAEAAEDDVALAFPADYKTEFTHYLTADRQNGTQIISIYANDIALNGARGDGKLPYGSILVGELTPALKDADGEPMQSMLGHLIGAEEMAAIAVMQRIEGNDAKWGEDLKVGDWAFDVFSPDGENLGKDTTSCRECHTPLTDSEFLYSYEHLAMKPLE</sequence>
<evidence type="ECO:0000313" key="3">
    <source>
        <dbReference type="EMBL" id="QIE56086.1"/>
    </source>
</evidence>
<evidence type="ECO:0000259" key="2">
    <source>
        <dbReference type="Pfam" id="PF16694"/>
    </source>
</evidence>
<dbReference type="Pfam" id="PF16694">
    <property type="entry name" value="Cytochrome_P460"/>
    <property type="match status" value="1"/>
</dbReference>
<feature type="chain" id="PRO_5029485464" evidence="1">
    <location>
        <begin position="30"/>
        <end position="183"/>
    </location>
</feature>
<dbReference type="EMBL" id="CP049056">
    <property type="protein sequence ID" value="QIE56086.1"/>
    <property type="molecule type" value="Genomic_DNA"/>
</dbReference>
<dbReference type="InterPro" id="IPR038142">
    <property type="entry name" value="Cytochrome_P460_sp"/>
</dbReference>